<feature type="transmembrane region" description="Helical" evidence="6">
    <location>
        <begin position="17"/>
        <end position="39"/>
    </location>
</feature>
<dbReference type="InterPro" id="IPR003838">
    <property type="entry name" value="ABC3_permease_C"/>
</dbReference>
<organism evidence="8 9">
    <name type="scientific">Enterococcus faecium</name>
    <name type="common">Streptococcus faecium</name>
    <dbReference type="NCBI Taxonomy" id="1352"/>
    <lineage>
        <taxon>Bacteria</taxon>
        <taxon>Bacillati</taxon>
        <taxon>Bacillota</taxon>
        <taxon>Bacilli</taxon>
        <taxon>Lactobacillales</taxon>
        <taxon>Enterococcaceae</taxon>
        <taxon>Enterococcus</taxon>
    </lineage>
</organism>
<evidence type="ECO:0000256" key="3">
    <source>
        <dbReference type="ARBA" id="ARBA00022692"/>
    </source>
</evidence>
<feature type="transmembrane region" description="Helical" evidence="6">
    <location>
        <begin position="239"/>
        <end position="262"/>
    </location>
</feature>
<dbReference type="PANTHER" id="PTHR46795:SF3">
    <property type="entry name" value="ABC TRANSPORTER PERMEASE"/>
    <property type="match status" value="1"/>
</dbReference>
<evidence type="ECO:0000259" key="7">
    <source>
        <dbReference type="Pfam" id="PF02687"/>
    </source>
</evidence>
<name>A0A132P6N7_ENTFC</name>
<dbReference type="GO" id="GO:0055085">
    <property type="term" value="P:transmembrane transport"/>
    <property type="evidence" value="ECO:0007669"/>
    <property type="project" value="UniProtKB-UniRule"/>
</dbReference>
<accession>A0A132P6N7</accession>
<keyword evidence="6" id="KW-0813">Transport</keyword>
<evidence type="ECO:0000313" key="9">
    <source>
        <dbReference type="Proteomes" id="UP000070452"/>
    </source>
</evidence>
<evidence type="ECO:0000256" key="1">
    <source>
        <dbReference type="ARBA" id="ARBA00004651"/>
    </source>
</evidence>
<keyword evidence="2 6" id="KW-1003">Cell membrane</keyword>
<feature type="transmembrane region" description="Helical" evidence="6">
    <location>
        <begin position="650"/>
        <end position="669"/>
    </location>
</feature>
<sequence length="680" mass="78144">MLYKLAVKSFFRQSRGYLVYFFSLTLSVMIYYSFSAMTYDQSLVRRASQDTSIDGGLSFGGFIITVVLLFFVFSANRFFLNRRQKEIGIYQLFGMNKLQISGIYVLEIMIIGLFACISGILLGIIFSKLFSMILVRMMDMDLTSPFFISIPSVVDTLFAFFIILLAVSVYSIWKIWRYPMIRSFGEKEQADSSTMRFRTRHRLLAVIGLLLLTSGYFGASHFREITSWMISYHYLDTLVFFFSFLIFFVCVVGTYLFFCYTFRLFLIILSKWKIYYYGINFLIMGNTQVHLLKSWRTNSLITVILGISLMTIGGTASISTILSYQEKVSSPMDYQFDVETEKKIKPILAEEGQKITKEITLHYKVIGSIYSQNLEEPMFQTANLITETQYQAFRKVNPDLPNISLKSPGHTVLLDQMQTLFRNIPLYGSSIGLPDNQELKIQQMLPSVLGDETMVYLSPVLIVDDTVFEKAKGVDYQVVNVDVSGGNNEKIDERLSNDLSIKWLNAVYYSYDIVNGSLQGEISTKKLPDDQMKEAQFSQESSRLNFSSSYSKLRAVNRRIGINIFVTLFVGMIVIIATGSILTVRQLAEAEEEKENYHLLTKLGIPQRRIRRMIFEQNALTFFPPMILGITHAVFAINVFTQYIKTADYWLAYLVSGLLILIYLLLYVITSQLYCRIIEE</sequence>
<keyword evidence="4 6" id="KW-1133">Transmembrane helix</keyword>
<dbReference type="InterPro" id="IPR052536">
    <property type="entry name" value="ABC-4_Integral_Memb_Prot"/>
</dbReference>
<feature type="transmembrane region" description="Helical" evidence="6">
    <location>
        <begin position="203"/>
        <end position="219"/>
    </location>
</feature>
<evidence type="ECO:0000256" key="4">
    <source>
        <dbReference type="ARBA" id="ARBA00022989"/>
    </source>
</evidence>
<feature type="domain" description="ABC3 transporter permease C-terminal" evidence="7">
    <location>
        <begin position="569"/>
        <end position="674"/>
    </location>
</feature>
<reference evidence="8 9" key="1">
    <citation type="submission" date="2016-01" db="EMBL/GenBank/DDBJ databases">
        <title>Molecular Mechanisms for transfer of large genomic segments between Enterococcus faecium strains.</title>
        <authorList>
            <person name="Garcia-Solache M.A."/>
            <person name="Lebreton F."/>
            <person name="Mclaughlin R.E."/>
            <person name="Whiteaker J.D."/>
            <person name="Gilmore M.S."/>
            <person name="Rice L.B."/>
        </authorList>
    </citation>
    <scope>NUCLEOTIDE SEQUENCE [LARGE SCALE GENOMIC DNA]</scope>
    <source>
        <strain evidence="8 9">D344RRF x C68</strain>
    </source>
</reference>
<comment type="subcellular location">
    <subcellularLocation>
        <location evidence="1 6">Cell membrane</location>
        <topology evidence="1 6">Multi-pass membrane protein</topology>
    </subcellularLocation>
</comment>
<keyword evidence="3 6" id="KW-0812">Transmembrane</keyword>
<dbReference type="PIRSF" id="PIRSF018968">
    <property type="entry name" value="ABC_permease_BceB"/>
    <property type="match status" value="1"/>
</dbReference>
<comment type="caution">
    <text evidence="8">The sequence shown here is derived from an EMBL/GenBank/DDBJ whole genome shotgun (WGS) entry which is preliminary data.</text>
</comment>
<evidence type="ECO:0000256" key="5">
    <source>
        <dbReference type="ARBA" id="ARBA00023136"/>
    </source>
</evidence>
<dbReference type="InterPro" id="IPR027022">
    <property type="entry name" value="ABC_permease_BceB-typ"/>
</dbReference>
<dbReference type="Proteomes" id="UP000070452">
    <property type="component" value="Unassembled WGS sequence"/>
</dbReference>
<feature type="domain" description="ABC3 transporter permease C-terminal" evidence="7">
    <location>
        <begin position="60"/>
        <end position="178"/>
    </location>
</feature>
<dbReference type="EMBL" id="LRHK01000001">
    <property type="protein sequence ID" value="KWX17984.1"/>
    <property type="molecule type" value="Genomic_DNA"/>
</dbReference>
<dbReference type="PANTHER" id="PTHR46795">
    <property type="entry name" value="ABC TRANSPORTER PERMEASE-RELATED-RELATED"/>
    <property type="match status" value="1"/>
</dbReference>
<dbReference type="AlphaFoldDB" id="A0A132P6N7"/>
<feature type="transmembrane region" description="Helical" evidence="6">
    <location>
        <begin position="622"/>
        <end position="643"/>
    </location>
</feature>
<comment type="similarity">
    <text evidence="6">Belongs to the ABC-4 integral membrane protein family.</text>
</comment>
<evidence type="ECO:0000256" key="2">
    <source>
        <dbReference type="ARBA" id="ARBA00022475"/>
    </source>
</evidence>
<feature type="transmembrane region" description="Helical" evidence="6">
    <location>
        <begin position="274"/>
        <end position="292"/>
    </location>
</feature>
<feature type="transmembrane region" description="Helical" evidence="6">
    <location>
        <begin position="101"/>
        <end position="126"/>
    </location>
</feature>
<keyword evidence="5 6" id="KW-0472">Membrane</keyword>
<feature type="transmembrane region" description="Helical" evidence="6">
    <location>
        <begin position="146"/>
        <end position="173"/>
    </location>
</feature>
<feature type="transmembrane region" description="Helical" evidence="6">
    <location>
        <begin position="560"/>
        <end position="582"/>
    </location>
</feature>
<feature type="transmembrane region" description="Helical" evidence="6">
    <location>
        <begin position="59"/>
        <end position="80"/>
    </location>
</feature>
<proteinExistence type="inferred from homology"/>
<dbReference type="GO" id="GO:0005886">
    <property type="term" value="C:plasma membrane"/>
    <property type="evidence" value="ECO:0007669"/>
    <property type="project" value="UniProtKB-SubCell"/>
</dbReference>
<evidence type="ECO:0000256" key="6">
    <source>
        <dbReference type="PIRNR" id="PIRNR018968"/>
    </source>
</evidence>
<dbReference type="Pfam" id="PF02687">
    <property type="entry name" value="FtsX"/>
    <property type="match status" value="2"/>
</dbReference>
<evidence type="ECO:0000313" key="8">
    <source>
        <dbReference type="EMBL" id="KWX17984.1"/>
    </source>
</evidence>
<gene>
    <name evidence="8" type="ORF">AWT83_05685</name>
</gene>
<protein>
    <submittedName>
        <fullName evidence="8">ABC transporter permease</fullName>
    </submittedName>
</protein>
<feature type="transmembrane region" description="Helical" evidence="6">
    <location>
        <begin position="298"/>
        <end position="322"/>
    </location>
</feature>
<dbReference type="RefSeq" id="WP_002317604.1">
    <property type="nucleotide sequence ID" value="NZ_LOQQ01000029.1"/>
</dbReference>